<name>A0A160TX83_9ZZZZ</name>
<evidence type="ECO:0000256" key="4">
    <source>
        <dbReference type="SAM" id="Phobius"/>
    </source>
</evidence>
<reference evidence="8" key="1">
    <citation type="submission" date="2015-10" db="EMBL/GenBank/DDBJ databases">
        <authorList>
            <person name="Gilbert D.G."/>
        </authorList>
    </citation>
    <scope>NUCLEOTIDE SEQUENCE</scope>
</reference>
<evidence type="ECO:0000313" key="8">
    <source>
        <dbReference type="EMBL" id="CUS54587.1"/>
    </source>
</evidence>
<feature type="transmembrane region" description="Helical" evidence="4">
    <location>
        <begin position="405"/>
        <end position="428"/>
    </location>
</feature>
<dbReference type="Pfam" id="PF02776">
    <property type="entry name" value="TPP_enzyme_N"/>
    <property type="match status" value="1"/>
</dbReference>
<dbReference type="Pfam" id="PF00205">
    <property type="entry name" value="TPP_enzyme_M"/>
    <property type="match status" value="1"/>
</dbReference>
<feature type="domain" description="Thiamine pyrophosphate enzyme N-terminal TPP-binding" evidence="7">
    <location>
        <begin position="3"/>
        <end position="96"/>
    </location>
</feature>
<dbReference type="InterPro" id="IPR012000">
    <property type="entry name" value="Thiamin_PyroP_enz_cen_dom"/>
</dbReference>
<dbReference type="Gene3D" id="3.40.50.970">
    <property type="match status" value="2"/>
</dbReference>
<dbReference type="SUPFAM" id="SSF52467">
    <property type="entry name" value="DHS-like NAD/FAD-binding domain"/>
    <property type="match status" value="1"/>
</dbReference>
<evidence type="ECO:0000256" key="3">
    <source>
        <dbReference type="RuleBase" id="RU362132"/>
    </source>
</evidence>
<dbReference type="CDD" id="cd02002">
    <property type="entry name" value="TPP_BFDC"/>
    <property type="match status" value="1"/>
</dbReference>
<keyword evidence="4" id="KW-0812">Transmembrane</keyword>
<keyword evidence="4" id="KW-1133">Transmembrane helix</keyword>
<dbReference type="GO" id="GO:0050660">
    <property type="term" value="F:flavin adenine dinucleotide binding"/>
    <property type="evidence" value="ECO:0007669"/>
    <property type="project" value="TreeGrafter"/>
</dbReference>
<dbReference type="PANTHER" id="PTHR18968">
    <property type="entry name" value="THIAMINE PYROPHOSPHATE ENZYMES"/>
    <property type="match status" value="1"/>
</dbReference>
<dbReference type="InterPro" id="IPR029061">
    <property type="entry name" value="THDP-binding"/>
</dbReference>
<dbReference type="InterPro" id="IPR029035">
    <property type="entry name" value="DHS-like_NAD/FAD-binding_dom"/>
</dbReference>
<dbReference type="PROSITE" id="PS00187">
    <property type="entry name" value="TPP_ENZYMES"/>
    <property type="match status" value="1"/>
</dbReference>
<accession>A0A160TX83</accession>
<sequence length="544" mass="58755">MSLLAQEGVTHIFGNPGTTELAIMHALNDHAELSYVLGLQESVVVAMADGFARASGTLTACNVHVAPGLGNAIGSIYNAYKSGSPLIITAGQQEQGHGLTEPLLYGPMIDMAQPVVKWAHEISRIEDMPRIIHRAAKIATTAPTGPVFLSLPGDILNQESQIELGLPTRVDTVGRPSNNALEQLTKTILASSNPVIVAGSEVVSSDAQNEVAKLAEALGAPVYQQTVPSGAHFISEHPAFMGSLTRDQQHVRNALAPYDLMLALGCDILQMSVWSPVDPLPPELEIIQIGLRDWEIGKNYPAKVALRHDVRETLDALVPLLIQRGGETLKDRASAGMKSLISSNWSTNRAESVQQASKKADIQPIEPQWLMMAMSNQLTEDFIVVDEGLTAAKSLLDFMPLRDRYSYFGMVSGGIGWGIAAAIGVQLAQPHRRVVAVIGDGSSMYSPQALWTAAHLQLPITFVILNNRGYRILKERLIAFHSDQRFIGMDFKDPPIDIAALSTALGTPGKQINEPEEFITYFSESLKSTGPTLLEVMVEPGPSN</sequence>
<evidence type="ECO:0000259" key="5">
    <source>
        <dbReference type="Pfam" id="PF00205"/>
    </source>
</evidence>
<dbReference type="GO" id="GO:0003984">
    <property type="term" value="F:acetolactate synthase activity"/>
    <property type="evidence" value="ECO:0007669"/>
    <property type="project" value="TreeGrafter"/>
</dbReference>
<dbReference type="Pfam" id="PF02775">
    <property type="entry name" value="TPP_enzyme_C"/>
    <property type="match status" value="1"/>
</dbReference>
<dbReference type="GO" id="GO:0000287">
    <property type="term" value="F:magnesium ion binding"/>
    <property type="evidence" value="ECO:0007669"/>
    <property type="project" value="InterPro"/>
</dbReference>
<dbReference type="EMBL" id="CZRL01000104">
    <property type="protein sequence ID" value="CUS54587.1"/>
    <property type="molecule type" value="Genomic_DNA"/>
</dbReference>
<dbReference type="SUPFAM" id="SSF52518">
    <property type="entry name" value="Thiamin diphosphate-binding fold (THDP-binding)"/>
    <property type="match status" value="2"/>
</dbReference>
<feature type="domain" description="Thiamine pyrophosphate enzyme TPP-binding" evidence="6">
    <location>
        <begin position="401"/>
        <end position="536"/>
    </location>
</feature>
<keyword evidence="2 3" id="KW-0786">Thiamine pyrophosphate</keyword>
<evidence type="ECO:0000256" key="2">
    <source>
        <dbReference type="ARBA" id="ARBA00023052"/>
    </source>
</evidence>
<feature type="domain" description="Thiamine pyrophosphate enzyme central" evidence="5">
    <location>
        <begin position="182"/>
        <end position="317"/>
    </location>
</feature>
<keyword evidence="8" id="KW-0456">Lyase</keyword>
<evidence type="ECO:0000259" key="7">
    <source>
        <dbReference type="Pfam" id="PF02776"/>
    </source>
</evidence>
<dbReference type="InterPro" id="IPR011766">
    <property type="entry name" value="TPP_enzyme_TPP-bd"/>
</dbReference>
<dbReference type="Gene3D" id="3.40.50.1220">
    <property type="entry name" value="TPP-binding domain"/>
    <property type="match status" value="1"/>
</dbReference>
<protein>
    <submittedName>
        <fullName evidence="8">Benzoylformate decarboxylase</fullName>
        <ecNumber evidence="8">4.1.1.7</ecNumber>
    </submittedName>
</protein>
<evidence type="ECO:0000256" key="1">
    <source>
        <dbReference type="ARBA" id="ARBA00007812"/>
    </source>
</evidence>
<evidence type="ECO:0000259" key="6">
    <source>
        <dbReference type="Pfam" id="PF02775"/>
    </source>
</evidence>
<dbReference type="GO" id="GO:0050695">
    <property type="term" value="F:benzoylformate decarboxylase activity"/>
    <property type="evidence" value="ECO:0007669"/>
    <property type="project" value="UniProtKB-EC"/>
</dbReference>
<dbReference type="CDD" id="cd07035">
    <property type="entry name" value="TPP_PYR_POX_like"/>
    <property type="match status" value="1"/>
</dbReference>
<dbReference type="GO" id="GO:0030976">
    <property type="term" value="F:thiamine pyrophosphate binding"/>
    <property type="evidence" value="ECO:0007669"/>
    <property type="project" value="InterPro"/>
</dbReference>
<comment type="similarity">
    <text evidence="1 3">Belongs to the TPP enzyme family.</text>
</comment>
<dbReference type="InterPro" id="IPR045229">
    <property type="entry name" value="TPP_enz"/>
</dbReference>
<organism evidence="8">
    <name type="scientific">hydrothermal vent metagenome</name>
    <dbReference type="NCBI Taxonomy" id="652676"/>
    <lineage>
        <taxon>unclassified sequences</taxon>
        <taxon>metagenomes</taxon>
        <taxon>ecological metagenomes</taxon>
    </lineage>
</organism>
<dbReference type="InterPro" id="IPR012001">
    <property type="entry name" value="Thiamin_PyroP_enz_TPP-bd_dom"/>
</dbReference>
<dbReference type="AlphaFoldDB" id="A0A160TX83"/>
<keyword evidence="4" id="KW-0472">Membrane</keyword>
<dbReference type="EC" id="4.1.1.7" evidence="8"/>
<dbReference type="InterPro" id="IPR000399">
    <property type="entry name" value="TPP-bd_CS"/>
</dbReference>
<gene>
    <name evidence="8" type="ORF">MGWOODY_XGa863</name>
</gene>
<proteinExistence type="inferred from homology"/>